<evidence type="ECO:0000256" key="1">
    <source>
        <dbReference type="SAM" id="MobiDB-lite"/>
    </source>
</evidence>
<name>A0A8X6HWH7_TRICU</name>
<accession>A0A8X6HWH7</accession>
<keyword evidence="2" id="KW-0472">Membrane</keyword>
<dbReference type="AlphaFoldDB" id="A0A8X6HWH7"/>
<comment type="caution">
    <text evidence="3">The sequence shown here is derived from an EMBL/GenBank/DDBJ whole genome shotgun (WGS) entry which is preliminary data.</text>
</comment>
<sequence>MCLSITRIEQEVQSSLVLQTASTMKFFGFILLILVPCTLADDLIDNNEDKPRGARNYDSYFDPDSFNSDGDQSDNGIDFNSPDDPAAHRDDRYIFPNSDKGYGPDYGQKPPAKVPNFPGYKGLPYGYPSFKGVPSPSVPDQSDMAMILSLMNKQKDVQKKDEKGFLTSLTESNPVLVASIIPISIVLFSVAPVIFQYLKNNAPSMDNMVTTVASSKMARALTDKELLESTMENLVEFGRKAIEEDECIQETFCKQVISRAGRQNVKAVATVVSRISKDDWLKGLSAKELVSSLKNGECESACPKKVIQRR</sequence>
<dbReference type="OrthoDB" id="6427701at2759"/>
<evidence type="ECO:0000313" key="4">
    <source>
        <dbReference type="Proteomes" id="UP000887116"/>
    </source>
</evidence>
<protein>
    <submittedName>
        <fullName evidence="3">Uncharacterized protein</fullName>
    </submittedName>
</protein>
<dbReference type="EMBL" id="BMAO01019526">
    <property type="protein sequence ID" value="GFR31108.1"/>
    <property type="molecule type" value="Genomic_DNA"/>
</dbReference>
<keyword evidence="2" id="KW-0812">Transmembrane</keyword>
<keyword evidence="4" id="KW-1185">Reference proteome</keyword>
<organism evidence="3 4">
    <name type="scientific">Trichonephila clavata</name>
    <name type="common">Joro spider</name>
    <name type="synonym">Nephila clavata</name>
    <dbReference type="NCBI Taxonomy" id="2740835"/>
    <lineage>
        <taxon>Eukaryota</taxon>
        <taxon>Metazoa</taxon>
        <taxon>Ecdysozoa</taxon>
        <taxon>Arthropoda</taxon>
        <taxon>Chelicerata</taxon>
        <taxon>Arachnida</taxon>
        <taxon>Araneae</taxon>
        <taxon>Araneomorphae</taxon>
        <taxon>Entelegynae</taxon>
        <taxon>Araneoidea</taxon>
        <taxon>Nephilidae</taxon>
        <taxon>Trichonephila</taxon>
    </lineage>
</organism>
<keyword evidence="2" id="KW-1133">Transmembrane helix</keyword>
<feature type="transmembrane region" description="Helical" evidence="2">
    <location>
        <begin position="175"/>
        <end position="198"/>
    </location>
</feature>
<evidence type="ECO:0000313" key="3">
    <source>
        <dbReference type="EMBL" id="GFR31108.1"/>
    </source>
</evidence>
<reference evidence="3" key="1">
    <citation type="submission" date="2020-07" db="EMBL/GenBank/DDBJ databases">
        <title>Multicomponent nature underlies the extraordinary mechanical properties of spider dragline silk.</title>
        <authorList>
            <person name="Kono N."/>
            <person name="Nakamura H."/>
            <person name="Mori M."/>
            <person name="Yoshida Y."/>
            <person name="Ohtoshi R."/>
            <person name="Malay A.D."/>
            <person name="Moran D.A.P."/>
            <person name="Tomita M."/>
            <person name="Numata K."/>
            <person name="Arakawa K."/>
        </authorList>
    </citation>
    <scope>NUCLEOTIDE SEQUENCE</scope>
</reference>
<evidence type="ECO:0000256" key="2">
    <source>
        <dbReference type="SAM" id="Phobius"/>
    </source>
</evidence>
<feature type="region of interest" description="Disordered" evidence="1">
    <location>
        <begin position="46"/>
        <end position="106"/>
    </location>
</feature>
<proteinExistence type="predicted"/>
<feature type="compositionally biased region" description="Polar residues" evidence="1">
    <location>
        <begin position="65"/>
        <end position="75"/>
    </location>
</feature>
<gene>
    <name evidence="3" type="primary">AVEN_165982_1</name>
    <name evidence="3" type="ORF">TNCT_26221</name>
</gene>
<dbReference type="Proteomes" id="UP000887116">
    <property type="component" value="Unassembled WGS sequence"/>
</dbReference>